<proteinExistence type="predicted"/>
<dbReference type="STRING" id="398511.BpOF4_11120"/>
<dbReference type="EMBL" id="CP001878">
    <property type="protein sequence ID" value="ADC50277.1"/>
    <property type="molecule type" value="Genomic_DNA"/>
</dbReference>
<evidence type="ECO:0000313" key="1">
    <source>
        <dbReference type="EMBL" id="ADC50277.1"/>
    </source>
</evidence>
<accession>D3FV76</accession>
<dbReference type="KEGG" id="bpf:BpOF4_11120"/>
<dbReference type="Proteomes" id="UP000001544">
    <property type="component" value="Chromosome"/>
</dbReference>
<evidence type="ECO:0000313" key="2">
    <source>
        <dbReference type="Proteomes" id="UP000001544"/>
    </source>
</evidence>
<reference evidence="1 2" key="1">
    <citation type="journal article" date="2011" name="Environ. Microbiol.">
        <title>Genome of alkaliphilic Bacillus pseudofirmus OF4 reveals adaptations that support the ability to grow in an external pH range from 7.5 to 11.4.</title>
        <authorList>
            <person name="Janto B."/>
            <person name="Ahmed A."/>
            <person name="Ito M."/>
            <person name="Liu J."/>
            <person name="Hicks D.B."/>
            <person name="Pagni S."/>
            <person name="Fackelmayer O.J."/>
            <person name="Smith T.A."/>
            <person name="Earl J."/>
            <person name="Elbourne L.D."/>
            <person name="Hassan K."/>
            <person name="Paulsen I.T."/>
            <person name="Kolsto A.B."/>
            <person name="Tourasse N.J."/>
            <person name="Ehrlich G.D."/>
            <person name="Boissy R."/>
            <person name="Ivey D.M."/>
            <person name="Li G."/>
            <person name="Xue Y."/>
            <person name="Ma Y."/>
            <person name="Hu F.Z."/>
            <person name="Krulwich T.A."/>
        </authorList>
    </citation>
    <scope>NUCLEOTIDE SEQUENCE [LARGE SCALE GENOMIC DNA]</scope>
    <source>
        <strain evidence="2">ATCC BAA-2126 / JCM 17055 / OF4</strain>
    </source>
</reference>
<name>D3FV76_ALKPO</name>
<organism evidence="1 2">
    <name type="scientific">Alkalihalophilus pseudofirmus (strain ATCC BAA-2126 / JCM 17055 / OF4)</name>
    <name type="common">Bacillus pseudofirmus</name>
    <dbReference type="NCBI Taxonomy" id="398511"/>
    <lineage>
        <taxon>Bacteria</taxon>
        <taxon>Bacillati</taxon>
        <taxon>Bacillota</taxon>
        <taxon>Bacilli</taxon>
        <taxon>Bacillales</taxon>
        <taxon>Bacillaceae</taxon>
        <taxon>Alkalihalophilus</taxon>
    </lineage>
</organism>
<sequence>MGIPLHELQLYRNFDDLARELLDLAKQIMPGKLILLKGCRKKHLSPF</sequence>
<keyword evidence="2" id="KW-1185">Reference proteome</keyword>
<protein>
    <submittedName>
        <fullName evidence="1">Uncharacterized protein</fullName>
    </submittedName>
</protein>
<dbReference type="AlphaFoldDB" id="D3FV76"/>
<dbReference type="HOGENOM" id="CLU_3164794_0_0_9"/>
<gene>
    <name evidence="1" type="ordered locus">BpOF4_11120</name>
</gene>